<evidence type="ECO:0000313" key="1">
    <source>
        <dbReference type="EMBL" id="CAB4135290.1"/>
    </source>
</evidence>
<evidence type="ECO:0000313" key="2">
    <source>
        <dbReference type="EMBL" id="CAB4154637.1"/>
    </source>
</evidence>
<gene>
    <name evidence="1" type="ORF">UFOVP284_2</name>
    <name evidence="2" type="ORF">UFOVP646_20</name>
</gene>
<protein>
    <submittedName>
        <fullName evidence="2">Uncharacterized protein</fullName>
    </submittedName>
</protein>
<name>A0A6J5N7A9_9CAUD</name>
<sequence length="71" mass="8321">MFDTYTRNSFATTLTHEELATKIATIEQIVSTLYLNIINNEDYVNFSEETEIALTKVCNELYYAIHNDYLF</sequence>
<proteinExistence type="predicted"/>
<dbReference type="EMBL" id="LR796299">
    <property type="protein sequence ID" value="CAB4135290.1"/>
    <property type="molecule type" value="Genomic_DNA"/>
</dbReference>
<accession>A0A6J5N7A9</accession>
<reference evidence="2" key="1">
    <citation type="submission" date="2020-04" db="EMBL/GenBank/DDBJ databases">
        <authorList>
            <person name="Chiriac C."/>
            <person name="Salcher M."/>
            <person name="Ghai R."/>
            <person name="Kavagutti S V."/>
        </authorList>
    </citation>
    <scope>NUCLEOTIDE SEQUENCE</scope>
</reference>
<dbReference type="EMBL" id="LR796616">
    <property type="protein sequence ID" value="CAB4154637.1"/>
    <property type="molecule type" value="Genomic_DNA"/>
</dbReference>
<organism evidence="2">
    <name type="scientific">uncultured Caudovirales phage</name>
    <dbReference type="NCBI Taxonomy" id="2100421"/>
    <lineage>
        <taxon>Viruses</taxon>
        <taxon>Duplodnaviria</taxon>
        <taxon>Heunggongvirae</taxon>
        <taxon>Uroviricota</taxon>
        <taxon>Caudoviricetes</taxon>
        <taxon>Peduoviridae</taxon>
        <taxon>Maltschvirus</taxon>
        <taxon>Maltschvirus maltsch</taxon>
    </lineage>
</organism>